<dbReference type="Proteomes" id="UP000675653">
    <property type="component" value="Unassembled WGS sequence"/>
</dbReference>
<comment type="caution">
    <text evidence="6">The sequence shown here is derived from an EMBL/GenBank/DDBJ whole genome shotgun (WGS) entry which is preliminary data.</text>
</comment>
<dbReference type="SUPFAM" id="SSF56059">
    <property type="entry name" value="Glutathione synthetase ATP-binding domain-like"/>
    <property type="match status" value="1"/>
</dbReference>
<dbReference type="InterPro" id="IPR011761">
    <property type="entry name" value="ATP-grasp"/>
</dbReference>
<keyword evidence="3 4" id="KW-0067">ATP-binding</keyword>
<dbReference type="RefSeq" id="WP_212512513.1">
    <property type="nucleotide sequence ID" value="NZ_CAWQDX010000085.1"/>
</dbReference>
<evidence type="ECO:0000256" key="3">
    <source>
        <dbReference type="ARBA" id="ARBA00022840"/>
    </source>
</evidence>
<protein>
    <submittedName>
        <fullName evidence="6">ATP-grasp domain-containing protein</fullName>
    </submittedName>
</protein>
<dbReference type="PROSITE" id="PS50975">
    <property type="entry name" value="ATP_GRASP"/>
    <property type="match status" value="1"/>
</dbReference>
<evidence type="ECO:0000256" key="1">
    <source>
        <dbReference type="ARBA" id="ARBA00022598"/>
    </source>
</evidence>
<dbReference type="InterPro" id="IPR052032">
    <property type="entry name" value="ATP-dep_AA_Ligase"/>
</dbReference>
<dbReference type="PANTHER" id="PTHR43585">
    <property type="entry name" value="FUMIPYRROLE BIOSYNTHESIS PROTEIN C"/>
    <property type="match status" value="1"/>
</dbReference>
<dbReference type="InterPro" id="IPR011226">
    <property type="entry name" value="ATP-grasp_fam"/>
</dbReference>
<sequence>MLKSIWFMEGLSSQRDIVIAVTDMRKHHAFKVIASHRGNRPEIISVADVALTEPKQDSERLEFIRNVVAEFNVAAIHAGRNCHWFEERRQDIESLGVSLTTGSMDLDMISLADDKVRYAHFMEQYKLPVVPSVQINNVSELESQISSKLVEGELSCIKPAVGIYGIGFWILDPMVGSMAAFNNPDNRRVHPHTYVAAMRSETSNKLPEPMVMMPYLVGPERSVDMLVEQGKVIAAVSRRKEGPLQYIEQSGEAFELAKACAELMRADGLVNVQTRNNSEGKPLLLEINMRPSGGICYSRSCGINLPGIFALRKLGLIDQETAIAMGKDGFHPTVMRSVSSVIALPESQGSEIKKIEDTEA</sequence>
<reference evidence="6 7" key="1">
    <citation type="submission" date="2021-04" db="EMBL/GenBank/DDBJ databases">
        <title>Draft Genome of Aeromonas popoffii ID682, isolated from a natural water source in Idaho.</title>
        <authorList>
            <person name="Testerman T."/>
            <person name="Graf J."/>
        </authorList>
    </citation>
    <scope>NUCLEOTIDE SEQUENCE [LARGE SCALE GENOMIC DNA]</scope>
    <source>
        <strain evidence="6 7">ID682</strain>
    </source>
</reference>
<dbReference type="Pfam" id="PF15632">
    <property type="entry name" value="ATPgrasp_Ter"/>
    <property type="match status" value="1"/>
</dbReference>
<evidence type="ECO:0000313" key="7">
    <source>
        <dbReference type="Proteomes" id="UP000675653"/>
    </source>
</evidence>
<evidence type="ECO:0000313" key="6">
    <source>
        <dbReference type="EMBL" id="MBR7627733.1"/>
    </source>
</evidence>
<dbReference type="PANTHER" id="PTHR43585:SF2">
    <property type="entry name" value="ATP-GRASP ENZYME FSQD"/>
    <property type="match status" value="1"/>
</dbReference>
<feature type="domain" description="ATP-grasp" evidence="5">
    <location>
        <begin position="119"/>
        <end position="314"/>
    </location>
</feature>
<evidence type="ECO:0000259" key="5">
    <source>
        <dbReference type="PROSITE" id="PS50975"/>
    </source>
</evidence>
<accession>A0ABS5GL56</accession>
<dbReference type="PIRSF" id="PIRSF029120">
    <property type="entry name" value="UCP029120"/>
    <property type="match status" value="1"/>
</dbReference>
<evidence type="ECO:0000256" key="4">
    <source>
        <dbReference type="PROSITE-ProRule" id="PRU00409"/>
    </source>
</evidence>
<organism evidence="6 7">
    <name type="scientific">Aeromonas popoffii</name>
    <dbReference type="NCBI Taxonomy" id="70856"/>
    <lineage>
        <taxon>Bacteria</taxon>
        <taxon>Pseudomonadati</taxon>
        <taxon>Pseudomonadota</taxon>
        <taxon>Gammaproteobacteria</taxon>
        <taxon>Aeromonadales</taxon>
        <taxon>Aeromonadaceae</taxon>
        <taxon>Aeromonas</taxon>
    </lineage>
</organism>
<keyword evidence="2 4" id="KW-0547">Nucleotide-binding</keyword>
<name>A0ABS5GL56_9GAMM</name>
<keyword evidence="1" id="KW-0436">Ligase</keyword>
<gene>
    <name evidence="6" type="ORF">KAT72_01465</name>
</gene>
<evidence type="ECO:0000256" key="2">
    <source>
        <dbReference type="ARBA" id="ARBA00022741"/>
    </source>
</evidence>
<dbReference type="EMBL" id="JAGRZL010000006">
    <property type="protein sequence ID" value="MBR7627733.1"/>
    <property type="molecule type" value="Genomic_DNA"/>
</dbReference>
<proteinExistence type="predicted"/>
<dbReference type="Gene3D" id="3.30.470.20">
    <property type="entry name" value="ATP-grasp fold, B domain"/>
    <property type="match status" value="1"/>
</dbReference>
<keyword evidence="7" id="KW-1185">Reference proteome</keyword>